<dbReference type="InterPro" id="IPR034660">
    <property type="entry name" value="DinB/YfiT-like"/>
</dbReference>
<accession>A0A1K1RL71</accession>
<sequence length="171" mass="18949">MTFRNPVRRVGAPGVAGEREALTAWLAWHRATLLTKLDGLADEPLRRAVLPTGLSLLGIVRHLAQVEQGWFALGFAGIDEPVVFGESDDEDESFRVGPEETTDEIVGTYLRMCERSREIVAAAESLDIAVPDERRGKVDLRWILIHMIEETARHNGHADVIRELVDGTVGD</sequence>
<reference evidence="2" key="1">
    <citation type="submission" date="2016-11" db="EMBL/GenBank/DDBJ databases">
        <authorList>
            <person name="Varghese N."/>
            <person name="Submissions S."/>
        </authorList>
    </citation>
    <scope>NUCLEOTIDE SEQUENCE [LARGE SCALE GENOMIC DNA]</scope>
    <source>
        <strain evidence="2">DSM 44671</strain>
    </source>
</reference>
<dbReference type="AlphaFoldDB" id="A0A1K1RL71"/>
<dbReference type="RefSeq" id="WP_072477321.1">
    <property type="nucleotide sequence ID" value="NZ_FPJG01000006.1"/>
</dbReference>
<dbReference type="Pfam" id="PF04978">
    <property type="entry name" value="MST"/>
    <property type="match status" value="1"/>
</dbReference>
<name>A0A1K1RL71_9PSEU</name>
<evidence type="ECO:0000313" key="1">
    <source>
        <dbReference type="EMBL" id="SFW73011.1"/>
    </source>
</evidence>
<proteinExistence type="predicted"/>
<dbReference type="OrthoDB" id="4548523at2"/>
<dbReference type="Gene3D" id="1.20.120.450">
    <property type="entry name" value="dinb family like domain"/>
    <property type="match status" value="1"/>
</dbReference>
<protein>
    <submittedName>
        <fullName evidence="1">Uncharacterized damage-inducible protein DinB (Forms a four-helix bundle)</fullName>
    </submittedName>
</protein>
<keyword evidence="2" id="KW-1185">Reference proteome</keyword>
<dbReference type="InterPro" id="IPR007061">
    <property type="entry name" value="MST-like"/>
</dbReference>
<dbReference type="EMBL" id="FPJG01000006">
    <property type="protein sequence ID" value="SFW73011.1"/>
    <property type="molecule type" value="Genomic_DNA"/>
</dbReference>
<dbReference type="SUPFAM" id="SSF109854">
    <property type="entry name" value="DinB/YfiT-like putative metalloenzymes"/>
    <property type="match status" value="1"/>
</dbReference>
<organism evidence="1 2">
    <name type="scientific">Amycolatopsis australiensis</name>
    <dbReference type="NCBI Taxonomy" id="546364"/>
    <lineage>
        <taxon>Bacteria</taxon>
        <taxon>Bacillati</taxon>
        <taxon>Actinomycetota</taxon>
        <taxon>Actinomycetes</taxon>
        <taxon>Pseudonocardiales</taxon>
        <taxon>Pseudonocardiaceae</taxon>
        <taxon>Amycolatopsis</taxon>
    </lineage>
</organism>
<dbReference type="STRING" id="546364.SAMN04489730_3541"/>
<dbReference type="Proteomes" id="UP000182740">
    <property type="component" value="Unassembled WGS sequence"/>
</dbReference>
<gene>
    <name evidence="1" type="ORF">SAMN04489730_3541</name>
</gene>
<evidence type="ECO:0000313" key="2">
    <source>
        <dbReference type="Proteomes" id="UP000182740"/>
    </source>
</evidence>